<dbReference type="PANTHER" id="PTHR21310">
    <property type="entry name" value="AMINOGLYCOSIDE PHOSPHOTRANSFERASE-RELATED-RELATED"/>
    <property type="match status" value="1"/>
</dbReference>
<evidence type="ECO:0000313" key="3">
    <source>
        <dbReference type="Proteomes" id="UP000566819"/>
    </source>
</evidence>
<name>A0A8H4QYF5_9HELO</name>
<dbReference type="InterPro" id="IPR051678">
    <property type="entry name" value="AGP_Transferase"/>
</dbReference>
<protein>
    <recommendedName>
        <fullName evidence="4">Aminoglycoside phosphotransferase domain-containing protein</fullName>
    </recommendedName>
</protein>
<proteinExistence type="predicted"/>
<dbReference type="AlphaFoldDB" id="A0A8H4QYF5"/>
<comment type="caution">
    <text evidence="2">The sequence shown here is derived from an EMBL/GenBank/DDBJ whole genome shotgun (WGS) entry which is preliminary data.</text>
</comment>
<dbReference type="EMBL" id="JAAMPI010002091">
    <property type="protein sequence ID" value="KAF4618970.1"/>
    <property type="molecule type" value="Genomic_DNA"/>
</dbReference>
<sequence>MSDIDPNARREVNNAIINSGSTVVGNMMKNADSSIEKRRKNKEEREKREAEEKADKEKADAAVEVGIDYLVNFLLRQNRNLRPTLKEKVEVRSEILANHCNSTHFGGCERCGPRPPRASLDQLTHSPKSYSPKCSTSTIEAFSDVMDTNALIDLVHEVQGQLWVDKMNETHRTGRLCQWVSTFHPDKLPCQLDGTFHHGAFNAGIKMVFSDSTAWMVRFPRVGMVCDDYTDEKVAKEVTALSLIYNETKVPVPRVQAWGPAASNLLGLGPFIMMDFINGISVSDLLKDPNAERPTRLMREDISDSDIEVIYRQLANFLLQLFKLDFDRIGSLPSPTAEAQSPTPTRPLTFKAHSILQNGGVDTFGDRGQGFATATEYFQYVVGQDWEQLVYQPNSVVGLYEAKNKYVAFKVLKALIPDLVNTKYDRCKFKLICDDLGLANLIVRSREDLTVVGVVDLEWSYIGPAQLFGSAPWWLLQDRPINSAWDYKGDEPPKIAARYFKCLEIFIRILEEEEAKMPGHKERELSSLVKWSQASGAMWLHMLLSSGFNDHRSFPFTQLRRHLGATEWAKREKEFDNAEELEAFAARKVSELDEYDEALEKREEEKALVDSGKMTKEEFIANALIEPGCPPCSSSFVVSNEMRNDEGFRLPQLMKHCWPLKAMQGLEPPSELDSFLSYKMDQLQR</sequence>
<evidence type="ECO:0000256" key="1">
    <source>
        <dbReference type="SAM" id="MobiDB-lite"/>
    </source>
</evidence>
<gene>
    <name evidence="2" type="ORF">G7Y89_g14877</name>
</gene>
<feature type="region of interest" description="Disordered" evidence="1">
    <location>
        <begin position="19"/>
        <end position="58"/>
    </location>
</feature>
<organism evidence="2 3">
    <name type="scientific">Cudoniella acicularis</name>
    <dbReference type="NCBI Taxonomy" id="354080"/>
    <lineage>
        <taxon>Eukaryota</taxon>
        <taxon>Fungi</taxon>
        <taxon>Dikarya</taxon>
        <taxon>Ascomycota</taxon>
        <taxon>Pezizomycotina</taxon>
        <taxon>Leotiomycetes</taxon>
        <taxon>Helotiales</taxon>
        <taxon>Tricladiaceae</taxon>
        <taxon>Cudoniella</taxon>
    </lineage>
</organism>
<dbReference type="PANTHER" id="PTHR21310:SF37">
    <property type="entry name" value="AMINOGLYCOSIDE PHOSPHOTRANSFERASE DOMAIN-CONTAINING PROTEIN"/>
    <property type="match status" value="1"/>
</dbReference>
<dbReference type="Proteomes" id="UP000566819">
    <property type="component" value="Unassembled WGS sequence"/>
</dbReference>
<dbReference type="OrthoDB" id="5412996at2759"/>
<feature type="compositionally biased region" description="Basic and acidic residues" evidence="1">
    <location>
        <begin position="41"/>
        <end position="58"/>
    </location>
</feature>
<evidence type="ECO:0000313" key="2">
    <source>
        <dbReference type="EMBL" id="KAF4618970.1"/>
    </source>
</evidence>
<evidence type="ECO:0008006" key="4">
    <source>
        <dbReference type="Google" id="ProtNLM"/>
    </source>
</evidence>
<accession>A0A8H4QYF5</accession>
<reference evidence="2 3" key="1">
    <citation type="submission" date="2020-03" db="EMBL/GenBank/DDBJ databases">
        <title>Draft Genome Sequence of Cudoniella acicularis.</title>
        <authorList>
            <person name="Buettner E."/>
            <person name="Kellner H."/>
        </authorList>
    </citation>
    <scope>NUCLEOTIDE SEQUENCE [LARGE SCALE GENOMIC DNA]</scope>
    <source>
        <strain evidence="2 3">DSM 108380</strain>
    </source>
</reference>
<dbReference type="InterPro" id="IPR011009">
    <property type="entry name" value="Kinase-like_dom_sf"/>
</dbReference>
<dbReference type="SUPFAM" id="SSF56112">
    <property type="entry name" value="Protein kinase-like (PK-like)"/>
    <property type="match status" value="1"/>
</dbReference>
<keyword evidence="3" id="KW-1185">Reference proteome</keyword>